<dbReference type="GO" id="GO:0003677">
    <property type="term" value="F:DNA binding"/>
    <property type="evidence" value="ECO:0007669"/>
    <property type="project" value="InterPro"/>
</dbReference>
<dbReference type="RefSeq" id="WP_139468029.1">
    <property type="nucleotide sequence ID" value="NZ_VDMQ01000003.1"/>
</dbReference>
<dbReference type="PROSITE" id="PS50943">
    <property type="entry name" value="HTH_CROC1"/>
    <property type="match status" value="1"/>
</dbReference>
<sequence length="132" mass="14426">MNTTTTRNIEVAARVREALDAEGYKAVQVAEKIGVSKGQMSRLLSGKSAIKFDHLIKLGRILGMDPRRFLGLSPTTNDVLMTVPEAADMANRHPQTIRAAIYSGDLPSEQTGPGGWHQIRESDLKAWIAGVR</sequence>
<dbReference type="InterPro" id="IPR001387">
    <property type="entry name" value="Cro/C1-type_HTH"/>
</dbReference>
<dbReference type="Gene3D" id="1.10.260.40">
    <property type="entry name" value="lambda repressor-like DNA-binding domains"/>
    <property type="match status" value="1"/>
</dbReference>
<proteinExistence type="predicted"/>
<accession>A0A5C4X3H6</accession>
<dbReference type="Pfam" id="PF12728">
    <property type="entry name" value="HTH_17"/>
    <property type="match status" value="1"/>
</dbReference>
<dbReference type="Pfam" id="PF01381">
    <property type="entry name" value="HTH_3"/>
    <property type="match status" value="1"/>
</dbReference>
<dbReference type="EMBL" id="VDMQ01000003">
    <property type="protein sequence ID" value="TNM55890.1"/>
    <property type="molecule type" value="Genomic_DNA"/>
</dbReference>
<protein>
    <submittedName>
        <fullName evidence="2">Helix-turn-helix domain-containing protein</fullName>
    </submittedName>
</protein>
<feature type="domain" description="HTH cro/C1-type" evidence="1">
    <location>
        <begin position="15"/>
        <end position="69"/>
    </location>
</feature>
<dbReference type="SUPFAM" id="SSF46955">
    <property type="entry name" value="Putative DNA-binding domain"/>
    <property type="match status" value="1"/>
</dbReference>
<dbReference type="CDD" id="cd00093">
    <property type="entry name" value="HTH_XRE"/>
    <property type="match status" value="1"/>
</dbReference>
<evidence type="ECO:0000313" key="2">
    <source>
        <dbReference type="EMBL" id="TNM55890.1"/>
    </source>
</evidence>
<gene>
    <name evidence="2" type="ORF">FHQ09_06525</name>
</gene>
<dbReference type="InterPro" id="IPR009061">
    <property type="entry name" value="DNA-bd_dom_put_sf"/>
</dbReference>
<dbReference type="InterPro" id="IPR041657">
    <property type="entry name" value="HTH_17"/>
</dbReference>
<comment type="caution">
    <text evidence="2">The sequence shown here is derived from an EMBL/GenBank/DDBJ whole genome shotgun (WGS) entry which is preliminary data.</text>
</comment>
<reference evidence="2 3" key="1">
    <citation type="submission" date="2019-06" db="EMBL/GenBank/DDBJ databases">
        <authorList>
            <person name="Mardanova A.M."/>
            <person name="Pudova D.S."/>
            <person name="Shagimardanova E.I."/>
            <person name="Gogoleva N.E."/>
            <person name="Lutfullin M.T."/>
            <person name="Hadieva G.F."/>
            <person name="Sharipova M.R."/>
        </authorList>
    </citation>
    <scope>NUCLEOTIDE SEQUENCE [LARGE SCALE GENOMIC DNA]</scope>
    <source>
        <strain evidence="2 3">MG-1</strain>
    </source>
</reference>
<evidence type="ECO:0000259" key="1">
    <source>
        <dbReference type="PROSITE" id="PS50943"/>
    </source>
</evidence>
<organism evidence="2 3">
    <name type="scientific">Brevibacterium sediminis</name>
    <dbReference type="NCBI Taxonomy" id="1857024"/>
    <lineage>
        <taxon>Bacteria</taxon>
        <taxon>Bacillati</taxon>
        <taxon>Actinomycetota</taxon>
        <taxon>Actinomycetes</taxon>
        <taxon>Micrococcales</taxon>
        <taxon>Brevibacteriaceae</taxon>
        <taxon>Brevibacterium</taxon>
    </lineage>
</organism>
<evidence type="ECO:0000313" key="3">
    <source>
        <dbReference type="Proteomes" id="UP000314223"/>
    </source>
</evidence>
<dbReference type="AlphaFoldDB" id="A0A5C4X3H6"/>
<name>A0A5C4X3H6_9MICO</name>
<dbReference type="SUPFAM" id="SSF47413">
    <property type="entry name" value="lambda repressor-like DNA-binding domains"/>
    <property type="match status" value="1"/>
</dbReference>
<dbReference type="SMART" id="SM00530">
    <property type="entry name" value="HTH_XRE"/>
    <property type="match status" value="1"/>
</dbReference>
<dbReference type="InterPro" id="IPR010982">
    <property type="entry name" value="Lambda_DNA-bd_dom_sf"/>
</dbReference>
<dbReference type="Proteomes" id="UP000314223">
    <property type="component" value="Unassembled WGS sequence"/>
</dbReference>